<evidence type="ECO:0000313" key="4">
    <source>
        <dbReference type="EMBL" id="ERL63707.1"/>
    </source>
</evidence>
<keyword evidence="5" id="KW-1185">Reference proteome</keyword>
<dbReference type="STRING" id="1231336.L248_2247"/>
<reference evidence="5" key="1">
    <citation type="journal article" date="2013" name="Genome Announc.">
        <title>Whole-Genome Sequencing of Lactobacillus shenzhenensis Strain LY-73T.</title>
        <authorList>
            <person name="Lin Z."/>
            <person name="Liu Z."/>
            <person name="Yang R."/>
            <person name="Zou Y."/>
            <person name="Wan D."/>
            <person name="Chen J."/>
            <person name="Guo M."/>
            <person name="Zhao J."/>
            <person name="Fang C."/>
            <person name="Yang R."/>
            <person name="Liu F."/>
        </authorList>
    </citation>
    <scope>NUCLEOTIDE SEQUENCE [LARGE SCALE GENOMIC DNA]</scope>
    <source>
        <strain evidence="5">LY-73</strain>
    </source>
</reference>
<dbReference type="Pfam" id="PF11797">
    <property type="entry name" value="WxLIP_HBD"/>
    <property type="match status" value="1"/>
</dbReference>
<name>U4TQA5_9LACO</name>
<feature type="region of interest" description="Disordered" evidence="1">
    <location>
        <begin position="250"/>
        <end position="269"/>
    </location>
</feature>
<keyword evidence="2" id="KW-1133">Transmembrane helix</keyword>
<dbReference type="HOGENOM" id="CLU_051987_2_0_9"/>
<evidence type="ECO:0000256" key="1">
    <source>
        <dbReference type="SAM" id="MobiDB-lite"/>
    </source>
</evidence>
<keyword evidence="2" id="KW-0812">Transmembrane</keyword>
<dbReference type="eggNOG" id="COG4072">
    <property type="taxonomic scope" value="Bacteria"/>
</dbReference>
<sequence length="269" mass="29995">MYNRGGKYLPKDNTRVYSIGEFPKVQIQDVVFAPKETGYVNFELNIPDKSWKGLLLGGVMAVPINEESNTVTRKGTILHNDYGMTIPVTLRTDPKAVNTINLRLNTIKPALLVDNTIGVSINVQNTSPGFSDGKLDIAAKIYHKGSKKVLRSKTVKGTSFAPNSNYNFGVSWKGKPLEPGKYHLSWKSTIGGVQNWNFERDFTITNAAAQRLNNQAGFKPNYLWLWILLAVLLVALIVIIAYYYGRKRNQQNNGSAGSQSTSGNRRNRK</sequence>
<accession>U4TQA5</accession>
<keyword evidence="2" id="KW-0472">Membrane</keyword>
<protein>
    <recommendedName>
        <fullName evidence="3">WxL Interacting Protein host binding domain-containing protein</fullName>
    </recommendedName>
</protein>
<dbReference type="EMBL" id="KI271618">
    <property type="protein sequence ID" value="ERL63707.1"/>
    <property type="molecule type" value="Genomic_DNA"/>
</dbReference>
<dbReference type="AlphaFoldDB" id="U4TQA5"/>
<organism evidence="4 5">
    <name type="scientific">Schleiferilactobacillus shenzhenensis LY-73</name>
    <dbReference type="NCBI Taxonomy" id="1231336"/>
    <lineage>
        <taxon>Bacteria</taxon>
        <taxon>Bacillati</taxon>
        <taxon>Bacillota</taxon>
        <taxon>Bacilli</taxon>
        <taxon>Lactobacillales</taxon>
        <taxon>Lactobacillaceae</taxon>
        <taxon>Schleiferilactobacillus</taxon>
    </lineage>
</organism>
<feature type="domain" description="WxL Interacting Protein host binding" evidence="3">
    <location>
        <begin position="74"/>
        <end position="214"/>
    </location>
</feature>
<evidence type="ECO:0000256" key="2">
    <source>
        <dbReference type="SAM" id="Phobius"/>
    </source>
</evidence>
<gene>
    <name evidence="4" type="ORF">L248_2247</name>
</gene>
<evidence type="ECO:0000259" key="3">
    <source>
        <dbReference type="Pfam" id="PF11797"/>
    </source>
</evidence>
<evidence type="ECO:0000313" key="5">
    <source>
        <dbReference type="Proteomes" id="UP000030647"/>
    </source>
</evidence>
<dbReference type="InterPro" id="IPR021759">
    <property type="entry name" value="WxLIP_HBD"/>
</dbReference>
<feature type="transmembrane region" description="Helical" evidence="2">
    <location>
        <begin position="223"/>
        <end position="244"/>
    </location>
</feature>
<dbReference type="Proteomes" id="UP000030647">
    <property type="component" value="Unassembled WGS sequence"/>
</dbReference>
<proteinExistence type="predicted"/>